<dbReference type="Pfam" id="PF07727">
    <property type="entry name" value="RVT_2"/>
    <property type="match status" value="1"/>
</dbReference>
<evidence type="ECO:0008006" key="5">
    <source>
        <dbReference type="Google" id="ProtNLM"/>
    </source>
</evidence>
<evidence type="ECO:0000259" key="2">
    <source>
        <dbReference type="Pfam" id="PF03732"/>
    </source>
</evidence>
<organism evidence="4">
    <name type="scientific">Tanacetum cinerariifolium</name>
    <name type="common">Dalmatian daisy</name>
    <name type="synonym">Chrysanthemum cinerariifolium</name>
    <dbReference type="NCBI Taxonomy" id="118510"/>
    <lineage>
        <taxon>Eukaryota</taxon>
        <taxon>Viridiplantae</taxon>
        <taxon>Streptophyta</taxon>
        <taxon>Embryophyta</taxon>
        <taxon>Tracheophyta</taxon>
        <taxon>Spermatophyta</taxon>
        <taxon>Magnoliopsida</taxon>
        <taxon>eudicotyledons</taxon>
        <taxon>Gunneridae</taxon>
        <taxon>Pentapetalae</taxon>
        <taxon>asterids</taxon>
        <taxon>campanulids</taxon>
        <taxon>Asterales</taxon>
        <taxon>Asteraceae</taxon>
        <taxon>Asteroideae</taxon>
        <taxon>Anthemideae</taxon>
        <taxon>Anthemidinae</taxon>
        <taxon>Tanacetum</taxon>
    </lineage>
</organism>
<feature type="region of interest" description="Disordered" evidence="1">
    <location>
        <begin position="1056"/>
        <end position="1081"/>
    </location>
</feature>
<protein>
    <recommendedName>
        <fullName evidence="5">Reverse transcriptase Ty1/copia-type domain-containing protein</fullName>
    </recommendedName>
</protein>
<sequence>MDVKSVFLYGKIQEEVYVCQPLGFKDPDFLDRVYKVEKALYGLHQAPKAWYETLSTYLLDNRLQRGTIDKTLFIKRHKDDILLVQVYVDDIIFGSTKKELCFAFEKKFHMKVKTTSTPMETQKPLLKDKDSEEVDVYMYMLMIGSLMYLTSSKSDIVYLKGQPKLGLWYLKDSSFDLVAYTDSDYARASLDGKSTTGSCQFLGCRLTSWQCKKQTLIANSTTEAKYVKNINMEEQLHALVDGKKIIITESTVKRDLQLEDVDCLPNFTIFEQLALMGDPTDNVADEAVHKELGDSLVRAATPASSLEAAQDSGNINKTRSKVTPNESSFEKTNSGGGPKCQETMRNTIAQTRFENVSKHSNDSLLAKGNILQSDEDRLKLNELMELCTTLQNRVLDLEQTKTTQHNEIVSLKRRVKKHEKKDRSRTHKHKRLYKVGLTARVESSGDEESLDNADKEMFDVDALNGEEVFVADKEVNDEVNVVKEVVDDITLSQALKELKSTKPKVKRVVIQELGESTTTISSQLSSLQSWDKGKGIMIEPEKPMKKKDQIMFDEETTLKLQVEFNEEERLVREKAKKEKANIFLIETWDDMQNMKGYKLKDLKMKEFDSIPEMFNRAFKMVNTFENFRTELVEGKEKRAGTELTQEITKKKKVEDDKETTKLQQLMKIIPYKEKVTIDAIPLAVKSQSIVDWKIHEEGRKCYYQIIRADGKSQMYMIFSQMLKSFDMKDLYKLVRMKALLEQQGLVVALEELPTLLYGRDTLKLEDVLVTLNSRELQKLTKSKGDGGEGLYVREDLIWSRSKEHLKRDCPKYNHKRTQGFVRNKDHVSGFRADRYIPELRRNLISLGTLEKEGRHFRVGSSWENVKLGGRSRRADDTTMSTYIVNRSPSSMNGFKTPIDMLGIFGWLASIKQRMLKPVKVKCIFLGYHEGSVHVLRGVEFEVEPQEDHAFEVEPQGNVDHVAGSQKGKAAEWLDRIPPTQATTWDQLVSQFLDHFFPVGCTSALRDLILLLKKGNEEPIKSSWIYFQDLIKQVPHHGIEKWLLVQIFHDNISRIDRRKNDDTSPRGNNKHKEKGEDGPEWSIRSQFEDNLANFMLEKEFSHKRDKRYACPTPQGIVYDSHAKGSQSLKDLLSHKEKLEKVASSVKLSEECSTIIQCNLPQKEGDPALFHELIEDSMEVFRDDFSVFGGSFDHCLKNLEKMLKRCEETNLVLNWEKCHFMVKEGIVLGHKVSGSGIEFDIEICDKKGAENLAADHLSRLENPDLRKLTRAEIRDLFPEDRLMVISNKNNEPCDLRHYFWDEPSYSNNVLSESYEDAWPEIKQHKFFNSVIADHLKDTIASPPPQGKFSRSDSTGHISFAMHVNWSKFAMRVSGSKTFPQEMKHLKNTSKSVKYSMYGGQTS</sequence>
<feature type="compositionally biased region" description="Polar residues" evidence="1">
    <location>
        <begin position="311"/>
        <end position="333"/>
    </location>
</feature>
<dbReference type="Gene3D" id="3.30.70.270">
    <property type="match status" value="1"/>
</dbReference>
<dbReference type="PANTHER" id="PTHR11439:SF495">
    <property type="entry name" value="REVERSE TRANSCRIPTASE, RNA-DEPENDENT DNA POLYMERASE-RELATED"/>
    <property type="match status" value="1"/>
</dbReference>
<feature type="domain" description="Reverse transcriptase Ty1/copia-type" evidence="3">
    <location>
        <begin position="1"/>
        <end position="111"/>
    </location>
</feature>
<feature type="domain" description="Retrotransposon gag" evidence="2">
    <location>
        <begin position="966"/>
        <end position="1047"/>
    </location>
</feature>
<accession>A0A699GNE2</accession>
<dbReference type="InterPro" id="IPR043128">
    <property type="entry name" value="Rev_trsase/Diguanyl_cyclase"/>
</dbReference>
<feature type="region of interest" description="Disordered" evidence="1">
    <location>
        <begin position="303"/>
        <end position="342"/>
    </location>
</feature>
<dbReference type="EMBL" id="BKCJ010027352">
    <property type="protein sequence ID" value="GEV56840.1"/>
    <property type="molecule type" value="Genomic_DNA"/>
</dbReference>
<gene>
    <name evidence="4" type="ORF">Tci_128817</name>
</gene>
<dbReference type="InterPro" id="IPR043502">
    <property type="entry name" value="DNA/RNA_pol_sf"/>
</dbReference>
<name>A0A699GNE2_TANCI</name>
<dbReference type="InterPro" id="IPR005162">
    <property type="entry name" value="Retrotrans_gag_dom"/>
</dbReference>
<dbReference type="InterPro" id="IPR013103">
    <property type="entry name" value="RVT_2"/>
</dbReference>
<reference evidence="4" key="1">
    <citation type="journal article" date="2019" name="Sci. Rep.">
        <title>Draft genome of Tanacetum cinerariifolium, the natural source of mosquito coil.</title>
        <authorList>
            <person name="Yamashiro T."/>
            <person name="Shiraishi A."/>
            <person name="Satake H."/>
            <person name="Nakayama K."/>
        </authorList>
    </citation>
    <scope>NUCLEOTIDE SEQUENCE</scope>
</reference>
<evidence type="ECO:0000313" key="4">
    <source>
        <dbReference type="EMBL" id="GEV56840.1"/>
    </source>
</evidence>
<evidence type="ECO:0000259" key="3">
    <source>
        <dbReference type="Pfam" id="PF07727"/>
    </source>
</evidence>
<dbReference type="Pfam" id="PF03732">
    <property type="entry name" value="Retrotrans_gag"/>
    <property type="match status" value="1"/>
</dbReference>
<proteinExistence type="predicted"/>
<dbReference type="SUPFAM" id="SSF56672">
    <property type="entry name" value="DNA/RNA polymerases"/>
    <property type="match status" value="2"/>
</dbReference>
<dbReference type="CDD" id="cd09272">
    <property type="entry name" value="RNase_HI_RT_Ty1"/>
    <property type="match status" value="1"/>
</dbReference>
<evidence type="ECO:0000256" key="1">
    <source>
        <dbReference type="SAM" id="MobiDB-lite"/>
    </source>
</evidence>
<dbReference type="PANTHER" id="PTHR11439">
    <property type="entry name" value="GAG-POL-RELATED RETROTRANSPOSON"/>
    <property type="match status" value="1"/>
</dbReference>
<comment type="caution">
    <text evidence="4">The sequence shown here is derived from an EMBL/GenBank/DDBJ whole genome shotgun (WGS) entry which is preliminary data.</text>
</comment>